<accession>A0ABW4FM40</accession>
<evidence type="ECO:0000313" key="2">
    <source>
        <dbReference type="Proteomes" id="UP001597145"/>
    </source>
</evidence>
<evidence type="ECO:0000313" key="1">
    <source>
        <dbReference type="EMBL" id="MFD1531685.1"/>
    </source>
</evidence>
<dbReference type="EMBL" id="JBHUCP010000014">
    <property type="protein sequence ID" value="MFD1531685.1"/>
    <property type="molecule type" value="Genomic_DNA"/>
</dbReference>
<sequence length="189" mass="19233">MQCVQDTIERRPQFTALEWEGLAPDTAVAALPSLVACRLTIEVGDRAHRCCDPAAVALVSVARTDPSLPGRARAALRELVPGGAIAGSALGELVGGWIAMPGVDIRVTGSADLGDGGAVAITLADAAVLLQAAGGDRLLVRTIAVLAEPSSRAEDAVRASDGWRVVADGVASVPLRPGVVHDHPAGWAA</sequence>
<keyword evidence="2" id="KW-1185">Reference proteome</keyword>
<comment type="caution">
    <text evidence="1">The sequence shown here is derived from an EMBL/GenBank/DDBJ whole genome shotgun (WGS) entry which is preliminary data.</text>
</comment>
<protein>
    <submittedName>
        <fullName evidence="1">Uncharacterized protein</fullName>
    </submittedName>
</protein>
<gene>
    <name evidence="1" type="ORF">ACFSCY_19825</name>
</gene>
<organism evidence="1 2">
    <name type="scientific">Pseudonocardia aurantiaca</name>
    <dbReference type="NCBI Taxonomy" id="75290"/>
    <lineage>
        <taxon>Bacteria</taxon>
        <taxon>Bacillati</taxon>
        <taxon>Actinomycetota</taxon>
        <taxon>Actinomycetes</taxon>
        <taxon>Pseudonocardiales</taxon>
        <taxon>Pseudonocardiaceae</taxon>
        <taxon>Pseudonocardia</taxon>
    </lineage>
</organism>
<reference evidence="2" key="1">
    <citation type="journal article" date="2019" name="Int. J. Syst. Evol. Microbiol.">
        <title>The Global Catalogue of Microorganisms (GCM) 10K type strain sequencing project: providing services to taxonomists for standard genome sequencing and annotation.</title>
        <authorList>
            <consortium name="The Broad Institute Genomics Platform"/>
            <consortium name="The Broad Institute Genome Sequencing Center for Infectious Disease"/>
            <person name="Wu L."/>
            <person name="Ma J."/>
        </authorList>
    </citation>
    <scope>NUCLEOTIDE SEQUENCE [LARGE SCALE GENOMIC DNA]</scope>
    <source>
        <strain evidence="2">JCM 12165</strain>
    </source>
</reference>
<dbReference type="RefSeq" id="WP_343979785.1">
    <property type="nucleotide sequence ID" value="NZ_BAAAJG010000011.1"/>
</dbReference>
<dbReference type="Proteomes" id="UP001597145">
    <property type="component" value="Unassembled WGS sequence"/>
</dbReference>
<name>A0ABW4FM40_9PSEU</name>
<proteinExistence type="predicted"/>